<dbReference type="SUPFAM" id="SSF49899">
    <property type="entry name" value="Concanavalin A-like lectins/glucanases"/>
    <property type="match status" value="1"/>
</dbReference>
<dbReference type="AlphaFoldDB" id="A0A846WM84"/>
<keyword evidence="2" id="KW-0378">Hydrolase</keyword>
<dbReference type="EMBL" id="JAAXPC010000006">
    <property type="protein sequence ID" value="NKY02317.1"/>
    <property type="molecule type" value="Genomic_DNA"/>
</dbReference>
<organism evidence="2 3">
    <name type="scientific">Gordonia polyisoprenivorans</name>
    <dbReference type="NCBI Taxonomy" id="84595"/>
    <lineage>
        <taxon>Bacteria</taxon>
        <taxon>Bacillati</taxon>
        <taxon>Actinomycetota</taxon>
        <taxon>Actinomycetes</taxon>
        <taxon>Mycobacteriales</taxon>
        <taxon>Gordoniaceae</taxon>
        <taxon>Gordonia</taxon>
    </lineage>
</organism>
<dbReference type="GO" id="GO:0005975">
    <property type="term" value="P:carbohydrate metabolic process"/>
    <property type="evidence" value="ECO:0007669"/>
    <property type="project" value="InterPro"/>
</dbReference>
<dbReference type="Gene3D" id="2.60.120.200">
    <property type="match status" value="1"/>
</dbReference>
<dbReference type="Proteomes" id="UP000563898">
    <property type="component" value="Unassembled WGS sequence"/>
</dbReference>
<evidence type="ECO:0000313" key="3">
    <source>
        <dbReference type="Proteomes" id="UP000563898"/>
    </source>
</evidence>
<sequence>MGATLIAGVAACAPASGDPMHNAAQTTNCVGSGVDGAGTTPTAQDRRLWKREFVDTFDRCDLGDRWSTYSGSPGGNPVGRWDASMVRVHDGVLRLLGEKTTSGWVTGGVSNYPVTQTYGRWEVRMRATDSADLSYHMLLWPKDEQWPPEIDFAESIASRRDQMSAFVHWVDARNRDGDNKKAHAEVSGDFGDWHTVGVEWLPGLIRYLLDGRVWAEVRDPVMVPSVPMWLGMQVEAGACERRADWGTATCSPDEPRPTRGQVEIDWVAVYSPIDDVAAFTRAGYLTPTPGAAQLGPS</sequence>
<protein>
    <submittedName>
        <fullName evidence="2">Glycoside hydrolase family 16 protein</fullName>
    </submittedName>
</protein>
<dbReference type="Pfam" id="PF00722">
    <property type="entry name" value="Glyco_hydro_16"/>
    <property type="match status" value="1"/>
</dbReference>
<evidence type="ECO:0000259" key="1">
    <source>
        <dbReference type="PROSITE" id="PS51762"/>
    </source>
</evidence>
<dbReference type="PANTHER" id="PTHR10963">
    <property type="entry name" value="GLYCOSYL HYDROLASE-RELATED"/>
    <property type="match status" value="1"/>
</dbReference>
<dbReference type="PANTHER" id="PTHR10963:SF60">
    <property type="entry name" value="GRAM-NEGATIVE BACTERIA-BINDING PROTEIN 1-RELATED"/>
    <property type="match status" value="1"/>
</dbReference>
<evidence type="ECO:0000313" key="2">
    <source>
        <dbReference type="EMBL" id="NKY02317.1"/>
    </source>
</evidence>
<feature type="domain" description="GH16" evidence="1">
    <location>
        <begin position="34"/>
        <end position="275"/>
    </location>
</feature>
<dbReference type="InterPro" id="IPR050546">
    <property type="entry name" value="Glycosyl_Hydrlase_16"/>
</dbReference>
<name>A0A846WM84_9ACTN</name>
<dbReference type="CDD" id="cd00413">
    <property type="entry name" value="Glyco_hydrolase_16"/>
    <property type="match status" value="1"/>
</dbReference>
<gene>
    <name evidence="2" type="ORF">HGA05_12080</name>
</gene>
<reference evidence="2 3" key="1">
    <citation type="submission" date="2020-04" db="EMBL/GenBank/DDBJ databases">
        <title>MicrobeNet Type strains.</title>
        <authorList>
            <person name="Nicholson A.C."/>
        </authorList>
    </citation>
    <scope>NUCLEOTIDE SEQUENCE [LARGE SCALE GENOMIC DNA]</scope>
    <source>
        <strain evidence="2 3">ATCC BAA-14</strain>
    </source>
</reference>
<dbReference type="InterPro" id="IPR000757">
    <property type="entry name" value="Beta-glucanase-like"/>
</dbReference>
<dbReference type="InterPro" id="IPR013320">
    <property type="entry name" value="ConA-like_dom_sf"/>
</dbReference>
<dbReference type="GO" id="GO:0004553">
    <property type="term" value="F:hydrolase activity, hydrolyzing O-glycosyl compounds"/>
    <property type="evidence" value="ECO:0007669"/>
    <property type="project" value="InterPro"/>
</dbReference>
<dbReference type="PROSITE" id="PS51762">
    <property type="entry name" value="GH16_2"/>
    <property type="match status" value="1"/>
</dbReference>
<comment type="caution">
    <text evidence="2">The sequence shown here is derived from an EMBL/GenBank/DDBJ whole genome shotgun (WGS) entry which is preliminary data.</text>
</comment>
<accession>A0A846WM84</accession>
<proteinExistence type="predicted"/>